<dbReference type="Proteomes" id="UP000248918">
    <property type="component" value="Unassembled WGS sequence"/>
</dbReference>
<gene>
    <name evidence="2" type="ORF">BX591_105301</name>
</gene>
<evidence type="ECO:0000313" key="3">
    <source>
        <dbReference type="Proteomes" id="UP000248918"/>
    </source>
</evidence>
<reference evidence="2 3" key="1">
    <citation type="submission" date="2018-06" db="EMBL/GenBank/DDBJ databases">
        <title>Genomic Encyclopedia of Type Strains, Phase III (KMG-III): the genomes of soil and plant-associated and newly described type strains.</title>
        <authorList>
            <person name="Whitman W."/>
        </authorList>
    </citation>
    <scope>NUCLEOTIDE SEQUENCE [LARGE SCALE GENOMIC DNA]</scope>
    <source>
        <strain evidence="2 3">LMG 23644</strain>
    </source>
</reference>
<organism evidence="2 3">
    <name type="scientific">Paraburkholderia bryophila</name>
    <dbReference type="NCBI Taxonomy" id="420952"/>
    <lineage>
        <taxon>Bacteria</taxon>
        <taxon>Pseudomonadati</taxon>
        <taxon>Pseudomonadota</taxon>
        <taxon>Betaproteobacteria</taxon>
        <taxon>Burkholderiales</taxon>
        <taxon>Burkholderiaceae</taxon>
        <taxon>Paraburkholderia</taxon>
    </lineage>
</organism>
<dbReference type="AlphaFoldDB" id="A0A329CP84"/>
<keyword evidence="1" id="KW-0732">Signal</keyword>
<dbReference type="OrthoDB" id="9133844at2"/>
<dbReference type="RefSeq" id="WP_111931495.1">
    <property type="nucleotide sequence ID" value="NZ_CADFFP010000006.1"/>
</dbReference>
<evidence type="ECO:0008006" key="4">
    <source>
        <dbReference type="Google" id="ProtNLM"/>
    </source>
</evidence>
<evidence type="ECO:0000256" key="1">
    <source>
        <dbReference type="SAM" id="SignalP"/>
    </source>
</evidence>
<proteinExistence type="predicted"/>
<accession>A0A329CP84</accession>
<feature type="signal peptide" evidence="1">
    <location>
        <begin position="1"/>
        <end position="22"/>
    </location>
</feature>
<name>A0A329CP84_9BURK</name>
<comment type="caution">
    <text evidence="2">The sequence shown here is derived from an EMBL/GenBank/DDBJ whole genome shotgun (WGS) entry which is preliminary data.</text>
</comment>
<feature type="chain" id="PRO_5016357745" description="DUF4148 domain-containing protein" evidence="1">
    <location>
        <begin position="23"/>
        <end position="90"/>
    </location>
</feature>
<evidence type="ECO:0000313" key="2">
    <source>
        <dbReference type="EMBL" id="RAS35582.1"/>
    </source>
</evidence>
<protein>
    <recommendedName>
        <fullName evidence="4">DUF4148 domain-containing protein</fullName>
    </recommendedName>
</protein>
<dbReference type="EMBL" id="QLTK01000005">
    <property type="protein sequence ID" value="RAS35582.1"/>
    <property type="molecule type" value="Genomic_DNA"/>
</dbReference>
<sequence>MFKRIVTAAVIATSAIAGTAFASGYGPAPRYDALAGAPASQRGVSAQTVAFESMSADSKASGYGGVADTVSQAGARTTTTAGTASLFAHH</sequence>